<accession>A0AAJ0FCG7</accession>
<dbReference type="EMBL" id="MU839832">
    <property type="protein sequence ID" value="KAK1756449.1"/>
    <property type="molecule type" value="Genomic_DNA"/>
</dbReference>
<sequence>MKLQTLAAALLGLTTTTTTAFQLDFYIGSNCRSAHLGRFDSFFHVCGTPPVNSASVVISNNIPEDSARQVHFYRHPSYAGCSGSSVVVARSGCINFSGGTPKGWQTQHLGTPGRRDANETVVAVEFEA</sequence>
<gene>
    <name evidence="2" type="ORF">QBC47DRAFT_444975</name>
</gene>
<feature type="signal peptide" evidence="1">
    <location>
        <begin position="1"/>
        <end position="20"/>
    </location>
</feature>
<dbReference type="Proteomes" id="UP001239445">
    <property type="component" value="Unassembled WGS sequence"/>
</dbReference>
<dbReference type="AlphaFoldDB" id="A0AAJ0FCG7"/>
<evidence type="ECO:0008006" key="4">
    <source>
        <dbReference type="Google" id="ProtNLM"/>
    </source>
</evidence>
<evidence type="ECO:0000313" key="2">
    <source>
        <dbReference type="EMBL" id="KAK1756449.1"/>
    </source>
</evidence>
<keyword evidence="1" id="KW-0732">Signal</keyword>
<comment type="caution">
    <text evidence="2">The sequence shown here is derived from an EMBL/GenBank/DDBJ whole genome shotgun (WGS) entry which is preliminary data.</text>
</comment>
<evidence type="ECO:0000256" key="1">
    <source>
        <dbReference type="SAM" id="SignalP"/>
    </source>
</evidence>
<evidence type="ECO:0000313" key="3">
    <source>
        <dbReference type="Proteomes" id="UP001239445"/>
    </source>
</evidence>
<keyword evidence="3" id="KW-1185">Reference proteome</keyword>
<proteinExistence type="predicted"/>
<feature type="chain" id="PRO_5042459612" description="SSCRP protein" evidence="1">
    <location>
        <begin position="21"/>
        <end position="128"/>
    </location>
</feature>
<name>A0AAJ0FCG7_9PEZI</name>
<protein>
    <recommendedName>
        <fullName evidence="4">SSCRP protein</fullName>
    </recommendedName>
</protein>
<reference evidence="2" key="1">
    <citation type="submission" date="2023-06" db="EMBL/GenBank/DDBJ databases">
        <title>Genome-scale phylogeny and comparative genomics of the fungal order Sordariales.</title>
        <authorList>
            <consortium name="Lawrence Berkeley National Laboratory"/>
            <person name="Hensen N."/>
            <person name="Bonometti L."/>
            <person name="Westerberg I."/>
            <person name="Brannstrom I.O."/>
            <person name="Guillou S."/>
            <person name="Cros-Aarteil S."/>
            <person name="Calhoun S."/>
            <person name="Haridas S."/>
            <person name="Kuo A."/>
            <person name="Mondo S."/>
            <person name="Pangilinan J."/>
            <person name="Riley R."/>
            <person name="Labutti K."/>
            <person name="Andreopoulos B."/>
            <person name="Lipzen A."/>
            <person name="Chen C."/>
            <person name="Yanf M."/>
            <person name="Daum C."/>
            <person name="Ng V."/>
            <person name="Clum A."/>
            <person name="Steindorff A."/>
            <person name="Ohm R."/>
            <person name="Martin F."/>
            <person name="Silar P."/>
            <person name="Natvig D."/>
            <person name="Lalanne C."/>
            <person name="Gautier V."/>
            <person name="Ament-Velasquez S.L."/>
            <person name="Kruys A."/>
            <person name="Hutchinson M.I."/>
            <person name="Powell A.J."/>
            <person name="Barry K."/>
            <person name="Miller A.N."/>
            <person name="Grigoriev I.V."/>
            <person name="Debuchy R."/>
            <person name="Gladieux P."/>
            <person name="Thoren M.H."/>
            <person name="Johannesson H."/>
        </authorList>
    </citation>
    <scope>NUCLEOTIDE SEQUENCE</scope>
    <source>
        <strain evidence="2">PSN4</strain>
    </source>
</reference>
<organism evidence="2 3">
    <name type="scientific">Echria macrotheca</name>
    <dbReference type="NCBI Taxonomy" id="438768"/>
    <lineage>
        <taxon>Eukaryota</taxon>
        <taxon>Fungi</taxon>
        <taxon>Dikarya</taxon>
        <taxon>Ascomycota</taxon>
        <taxon>Pezizomycotina</taxon>
        <taxon>Sordariomycetes</taxon>
        <taxon>Sordariomycetidae</taxon>
        <taxon>Sordariales</taxon>
        <taxon>Schizotheciaceae</taxon>
        <taxon>Echria</taxon>
    </lineage>
</organism>